<comment type="caution">
    <text evidence="12">The sequence shown here is derived from an EMBL/GenBank/DDBJ whole genome shotgun (WGS) entry which is preliminary data.</text>
</comment>
<dbReference type="HAMAP" id="MF_01325_B">
    <property type="entry name" value="Ribosomal_uL3_B"/>
    <property type="match status" value="1"/>
</dbReference>
<evidence type="ECO:0000256" key="2">
    <source>
        <dbReference type="ARBA" id="ARBA00022481"/>
    </source>
</evidence>
<dbReference type="NCBIfam" id="TIGR03625">
    <property type="entry name" value="L3_bact"/>
    <property type="match status" value="1"/>
</dbReference>
<evidence type="ECO:0000256" key="11">
    <source>
        <dbReference type="SAM" id="MobiDB-lite"/>
    </source>
</evidence>
<name>A0A368EHX9_9PROT</name>
<gene>
    <name evidence="8" type="primary">rplC</name>
    <name evidence="12" type="ORF">DBW64_04800</name>
</gene>
<evidence type="ECO:0000256" key="1">
    <source>
        <dbReference type="ARBA" id="ARBA00006540"/>
    </source>
</evidence>
<keyword evidence="2 8" id="KW-0488">Methylation</keyword>
<dbReference type="Gene3D" id="3.30.160.810">
    <property type="match status" value="1"/>
</dbReference>
<protein>
    <recommendedName>
        <fullName evidence="7 8">Large ribosomal subunit protein uL3</fullName>
    </recommendedName>
</protein>
<evidence type="ECO:0000313" key="12">
    <source>
        <dbReference type="EMBL" id="RCL83813.1"/>
    </source>
</evidence>
<dbReference type="Gene3D" id="2.40.30.10">
    <property type="entry name" value="Translation factors"/>
    <property type="match status" value="1"/>
</dbReference>
<dbReference type="GO" id="GO:0003735">
    <property type="term" value="F:structural constituent of ribosome"/>
    <property type="evidence" value="ECO:0007669"/>
    <property type="project" value="UniProtKB-UniRule"/>
</dbReference>
<dbReference type="Proteomes" id="UP000252289">
    <property type="component" value="Unassembled WGS sequence"/>
</dbReference>
<dbReference type="FunFam" id="2.40.30.10:FF:000004">
    <property type="entry name" value="50S ribosomal protein L3"/>
    <property type="match status" value="1"/>
</dbReference>
<evidence type="ECO:0000256" key="7">
    <source>
        <dbReference type="ARBA" id="ARBA00035243"/>
    </source>
</evidence>
<evidence type="ECO:0000256" key="9">
    <source>
        <dbReference type="RuleBase" id="RU003905"/>
    </source>
</evidence>
<evidence type="ECO:0000256" key="8">
    <source>
        <dbReference type="HAMAP-Rule" id="MF_01325"/>
    </source>
</evidence>
<sequence length="281" mass="30033">MRSGVIVQKVGMTRLFTDDGQHVPVTVLKLDNCQVVAQRTEDKDGYNAVQLGSGFRKVKRTTNAMRGHFAKAKVEPKRKLAEFRVTADNLIDIGAELAANHFLEGQKIDATGVSIGKGFAGAMKRHNFGGLRASHGVSISHRSHGSTGQCQDPGKVFKGKKMAGHMGDTRITTQNLTVVKTDVMRGLIMVKGAVPGSKGGWVLLRDAVKRPLPEGVPMPAAIVELSTPAQETPADEVPADETVAEEVVAEEVVAEEVEVDEASSEETVSEEAPAEEDKGAE</sequence>
<evidence type="ECO:0000256" key="10">
    <source>
        <dbReference type="RuleBase" id="RU003906"/>
    </source>
</evidence>
<dbReference type="PANTHER" id="PTHR11229">
    <property type="entry name" value="50S RIBOSOMAL PROTEIN L3"/>
    <property type="match status" value="1"/>
</dbReference>
<keyword evidence="4 8" id="KW-0694">RNA-binding</keyword>
<keyword evidence="3 8" id="KW-0699">rRNA-binding</keyword>
<organism evidence="12 13">
    <name type="scientific">PS1 clade bacterium</name>
    <dbReference type="NCBI Taxonomy" id="2175152"/>
    <lineage>
        <taxon>Bacteria</taxon>
        <taxon>Pseudomonadati</taxon>
        <taxon>Pseudomonadota</taxon>
        <taxon>Alphaproteobacteria</taxon>
        <taxon>PS1 clade</taxon>
    </lineage>
</organism>
<comment type="PTM">
    <text evidence="8">Methylated by PrmB.</text>
</comment>
<dbReference type="GO" id="GO:0019843">
    <property type="term" value="F:rRNA binding"/>
    <property type="evidence" value="ECO:0007669"/>
    <property type="project" value="UniProtKB-UniRule"/>
</dbReference>
<dbReference type="GO" id="GO:0022625">
    <property type="term" value="C:cytosolic large ribosomal subunit"/>
    <property type="evidence" value="ECO:0007669"/>
    <property type="project" value="TreeGrafter"/>
</dbReference>
<dbReference type="InterPro" id="IPR009000">
    <property type="entry name" value="Transl_B-barrel_sf"/>
</dbReference>
<comment type="similarity">
    <text evidence="1 8 9">Belongs to the universal ribosomal protein uL3 family.</text>
</comment>
<evidence type="ECO:0000256" key="4">
    <source>
        <dbReference type="ARBA" id="ARBA00022884"/>
    </source>
</evidence>
<feature type="compositionally biased region" description="Acidic residues" evidence="11">
    <location>
        <begin position="255"/>
        <end position="274"/>
    </location>
</feature>
<keyword evidence="6 8" id="KW-0687">Ribonucleoprotein</keyword>
<dbReference type="InterPro" id="IPR019927">
    <property type="entry name" value="Ribosomal_uL3_bac/org-type"/>
</dbReference>
<dbReference type="PANTHER" id="PTHR11229:SF16">
    <property type="entry name" value="LARGE RIBOSOMAL SUBUNIT PROTEIN UL3C"/>
    <property type="match status" value="1"/>
</dbReference>
<comment type="function">
    <text evidence="8 10">One of the primary rRNA binding proteins, it binds directly near the 3'-end of the 23S rRNA, where it nucleates assembly of the 50S subunit.</text>
</comment>
<evidence type="ECO:0000256" key="6">
    <source>
        <dbReference type="ARBA" id="ARBA00023274"/>
    </source>
</evidence>
<proteinExistence type="inferred from homology"/>
<dbReference type="FunFam" id="3.30.160.810:FF:000001">
    <property type="entry name" value="50S ribosomal protein L3"/>
    <property type="match status" value="1"/>
</dbReference>
<reference evidence="12 13" key="1">
    <citation type="journal article" date="2018" name="Microbiome">
        <title>Fine metagenomic profile of the Mediterranean stratified and mixed water columns revealed by assembly and recruitment.</title>
        <authorList>
            <person name="Haro-Moreno J.M."/>
            <person name="Lopez-Perez M."/>
            <person name="De La Torre J.R."/>
            <person name="Picazo A."/>
            <person name="Camacho A."/>
            <person name="Rodriguez-Valera F."/>
        </authorList>
    </citation>
    <scope>NUCLEOTIDE SEQUENCE [LARGE SCALE GENOMIC DNA]</scope>
    <source>
        <strain evidence="12">MED-G50</strain>
    </source>
</reference>
<feature type="modified residue" description="N5-methylglutamine" evidence="8">
    <location>
        <position position="151"/>
    </location>
</feature>
<dbReference type="EMBL" id="QOQK01000024">
    <property type="protein sequence ID" value="RCL83813.1"/>
    <property type="molecule type" value="Genomic_DNA"/>
</dbReference>
<keyword evidence="5 8" id="KW-0689">Ribosomal protein</keyword>
<comment type="subunit">
    <text evidence="8 10">Part of the 50S ribosomal subunit. Forms a cluster with proteins L14 and L19.</text>
</comment>
<dbReference type="InterPro" id="IPR000597">
    <property type="entry name" value="Ribosomal_uL3"/>
</dbReference>
<feature type="region of interest" description="Disordered" evidence="11">
    <location>
        <begin position="255"/>
        <end position="281"/>
    </location>
</feature>
<evidence type="ECO:0000313" key="13">
    <source>
        <dbReference type="Proteomes" id="UP000252289"/>
    </source>
</evidence>
<accession>A0A368EHX9</accession>
<evidence type="ECO:0000256" key="5">
    <source>
        <dbReference type="ARBA" id="ARBA00022980"/>
    </source>
</evidence>
<dbReference type="SUPFAM" id="SSF50447">
    <property type="entry name" value="Translation proteins"/>
    <property type="match status" value="1"/>
</dbReference>
<evidence type="ECO:0000256" key="3">
    <source>
        <dbReference type="ARBA" id="ARBA00022730"/>
    </source>
</evidence>
<dbReference type="Pfam" id="PF00297">
    <property type="entry name" value="Ribosomal_L3"/>
    <property type="match status" value="1"/>
</dbReference>
<dbReference type="InterPro" id="IPR019926">
    <property type="entry name" value="Ribosomal_uL3_CS"/>
</dbReference>
<dbReference type="GO" id="GO:0006412">
    <property type="term" value="P:translation"/>
    <property type="evidence" value="ECO:0007669"/>
    <property type="project" value="UniProtKB-UniRule"/>
</dbReference>
<dbReference type="PROSITE" id="PS00474">
    <property type="entry name" value="RIBOSOMAL_L3"/>
    <property type="match status" value="1"/>
</dbReference>
<dbReference type="AlphaFoldDB" id="A0A368EHX9"/>